<dbReference type="EMBL" id="JAKLWS010000051">
    <property type="protein sequence ID" value="MCG2590953.1"/>
    <property type="molecule type" value="Genomic_DNA"/>
</dbReference>
<feature type="transmembrane region" description="Helical" evidence="6">
    <location>
        <begin position="250"/>
        <end position="272"/>
    </location>
</feature>
<keyword evidence="9" id="KW-1185">Reference proteome</keyword>
<evidence type="ECO:0000256" key="5">
    <source>
        <dbReference type="ARBA" id="ARBA00023136"/>
    </source>
</evidence>
<feature type="transmembrane region" description="Helical" evidence="6">
    <location>
        <begin position="341"/>
        <end position="362"/>
    </location>
</feature>
<feature type="transmembrane region" description="Helical" evidence="6">
    <location>
        <begin position="215"/>
        <end position="238"/>
    </location>
</feature>
<evidence type="ECO:0000256" key="6">
    <source>
        <dbReference type="SAM" id="Phobius"/>
    </source>
</evidence>
<dbReference type="InterPro" id="IPR036259">
    <property type="entry name" value="MFS_trans_sf"/>
</dbReference>
<gene>
    <name evidence="8" type="ORF">L6773_20450</name>
</gene>
<keyword evidence="3 6" id="KW-0812">Transmembrane</keyword>
<comment type="caution">
    <text evidence="8">The sequence shown here is derived from an EMBL/GenBank/DDBJ whole genome shotgun (WGS) entry which is preliminary data.</text>
</comment>
<evidence type="ECO:0000256" key="4">
    <source>
        <dbReference type="ARBA" id="ARBA00022989"/>
    </source>
</evidence>
<feature type="transmembrane region" description="Helical" evidence="6">
    <location>
        <begin position="167"/>
        <end position="190"/>
    </location>
</feature>
<dbReference type="Proteomes" id="UP001165366">
    <property type="component" value="Unassembled WGS sequence"/>
</dbReference>
<evidence type="ECO:0000256" key="3">
    <source>
        <dbReference type="ARBA" id="ARBA00022692"/>
    </source>
</evidence>
<feature type="transmembrane region" description="Helical" evidence="6">
    <location>
        <begin position="75"/>
        <end position="95"/>
    </location>
</feature>
<evidence type="ECO:0000256" key="1">
    <source>
        <dbReference type="ARBA" id="ARBA00004141"/>
    </source>
</evidence>
<feature type="transmembrane region" description="Helical" evidence="6">
    <location>
        <begin position="368"/>
        <end position="390"/>
    </location>
</feature>
<dbReference type="PANTHER" id="PTHR12778">
    <property type="entry name" value="SOLUTE CARRIER FAMILY 33 ACETYL-COA TRANSPORTER -RELATED"/>
    <property type="match status" value="1"/>
</dbReference>
<proteinExistence type="predicted"/>
<keyword evidence="4 6" id="KW-1133">Transmembrane helix</keyword>
<dbReference type="Gene3D" id="1.20.1250.20">
    <property type="entry name" value="MFS general substrate transporter like domains"/>
    <property type="match status" value="1"/>
</dbReference>
<dbReference type="InterPro" id="IPR020846">
    <property type="entry name" value="MFS_dom"/>
</dbReference>
<dbReference type="Pfam" id="PF07690">
    <property type="entry name" value="MFS_1"/>
    <property type="match status" value="1"/>
</dbReference>
<feature type="transmembrane region" description="Helical" evidence="6">
    <location>
        <begin position="12"/>
        <end position="35"/>
    </location>
</feature>
<dbReference type="InterPro" id="IPR011701">
    <property type="entry name" value="MFS"/>
</dbReference>
<dbReference type="PANTHER" id="PTHR12778:SF10">
    <property type="entry name" value="MAJOR FACILITATOR SUPERFAMILY DOMAIN-CONTAINING PROTEIN 3"/>
    <property type="match status" value="1"/>
</dbReference>
<reference evidence="8" key="1">
    <citation type="submission" date="2022-01" db="EMBL/GenBank/DDBJ databases">
        <authorList>
            <person name="Wang Y."/>
        </authorList>
    </citation>
    <scope>NUCLEOTIDE SEQUENCE</scope>
    <source>
        <strain evidence="8">WB101</strain>
    </source>
</reference>
<evidence type="ECO:0000256" key="2">
    <source>
        <dbReference type="ARBA" id="ARBA00022448"/>
    </source>
</evidence>
<evidence type="ECO:0000313" key="8">
    <source>
        <dbReference type="EMBL" id="MCG2590953.1"/>
    </source>
</evidence>
<dbReference type="RefSeq" id="WP_237856479.1">
    <property type="nucleotide sequence ID" value="NZ_JAKLWS010000051.1"/>
</dbReference>
<feature type="transmembrane region" description="Helical" evidence="6">
    <location>
        <begin position="304"/>
        <end position="329"/>
    </location>
</feature>
<organism evidence="8 9">
    <name type="scientific">Rhodohalobacter sulfatireducens</name>
    <dbReference type="NCBI Taxonomy" id="2911366"/>
    <lineage>
        <taxon>Bacteria</taxon>
        <taxon>Pseudomonadati</taxon>
        <taxon>Balneolota</taxon>
        <taxon>Balneolia</taxon>
        <taxon>Balneolales</taxon>
        <taxon>Balneolaceae</taxon>
        <taxon>Rhodohalobacter</taxon>
    </lineage>
</organism>
<evidence type="ECO:0000259" key="7">
    <source>
        <dbReference type="PROSITE" id="PS50850"/>
    </source>
</evidence>
<reference evidence="8" key="2">
    <citation type="submission" date="2024-05" db="EMBL/GenBank/DDBJ databases">
        <title>Rhodohalobacter halophilus gen. nov., sp. nov., a moderately halophilic member of the family Balneolaceae.</title>
        <authorList>
            <person name="Xia J."/>
        </authorList>
    </citation>
    <scope>NUCLEOTIDE SEQUENCE</scope>
    <source>
        <strain evidence="8">WB101</strain>
    </source>
</reference>
<feature type="domain" description="Major facilitator superfamily (MFS) profile" evidence="7">
    <location>
        <begin position="214"/>
        <end position="409"/>
    </location>
</feature>
<feature type="transmembrane region" description="Helical" evidence="6">
    <location>
        <begin position="279"/>
        <end position="298"/>
    </location>
</feature>
<dbReference type="InterPro" id="IPR004752">
    <property type="entry name" value="AmpG_permease/AT-1"/>
</dbReference>
<feature type="transmembrane region" description="Helical" evidence="6">
    <location>
        <begin position="101"/>
        <end position="126"/>
    </location>
</feature>
<sequence length="409" mass="43958">MNSKNLFAHPVTFFFLVVPSGISTGFITVTLPYILTQNGFSVGEAATITAVALSSNLWRFLWAPIVDLTLSLHKWYLIGVSLTALSLFSIYLIPFDTEFKLLLTFVVFISQVAASFANAPVGGFMAKTVREEQKGRAAGWYQAGNLGGTGFGGGAGIWLASHFSSNISLLVLSVSMLFCAFTLSYLPQVVAQKTELKKRFTLIFVDLKALFRNKLAIYSIALFITPVGVGAASGLWSSVAFNWEVNADNIALIVGVFSAFASVIGCIIGGWIADRFGRWTAYFGAGCFMALISFIMYLAPNSPIVFNISVLVYAVSIGVAYAAFSAVVLHAIGKGMAATKYALLSSFGNISPVYMTALNGWVYDGYGIKTMLLAETVLGIAFVIIFIGILKNVDLRSPVSSPQVSIVNK</sequence>
<comment type="subcellular location">
    <subcellularLocation>
        <location evidence="1">Membrane</location>
        <topology evidence="1">Multi-pass membrane protein</topology>
    </subcellularLocation>
</comment>
<evidence type="ECO:0000313" key="9">
    <source>
        <dbReference type="Proteomes" id="UP001165366"/>
    </source>
</evidence>
<feature type="transmembrane region" description="Helical" evidence="6">
    <location>
        <begin position="138"/>
        <end position="161"/>
    </location>
</feature>
<keyword evidence="5 6" id="KW-0472">Membrane</keyword>
<protein>
    <submittedName>
        <fullName evidence="8">MFS transporter</fullName>
    </submittedName>
</protein>
<name>A0ABS9KJC6_9BACT</name>
<keyword evidence="2" id="KW-0813">Transport</keyword>
<dbReference type="PROSITE" id="PS50850">
    <property type="entry name" value="MFS"/>
    <property type="match status" value="1"/>
</dbReference>
<dbReference type="SUPFAM" id="SSF103473">
    <property type="entry name" value="MFS general substrate transporter"/>
    <property type="match status" value="1"/>
</dbReference>
<accession>A0ABS9KJC6</accession>
<feature type="transmembrane region" description="Helical" evidence="6">
    <location>
        <begin position="41"/>
        <end position="63"/>
    </location>
</feature>